<dbReference type="InterPro" id="IPR012302">
    <property type="entry name" value="Malic_NAD-bd"/>
</dbReference>
<evidence type="ECO:0000256" key="4">
    <source>
        <dbReference type="ARBA" id="ARBA00008756"/>
    </source>
</evidence>
<evidence type="ECO:0000256" key="9">
    <source>
        <dbReference type="PIRSR" id="PIRSR036684-1"/>
    </source>
</evidence>
<feature type="binding site" evidence="10">
    <location>
        <position position="150"/>
    </location>
    <ligand>
        <name>a divalent metal cation</name>
        <dbReference type="ChEBI" id="CHEBI:60240"/>
    </ligand>
</feature>
<dbReference type="Gene3D" id="3.40.50.10380">
    <property type="entry name" value="Malic enzyme, N-terminal domain"/>
    <property type="match status" value="1"/>
</dbReference>
<dbReference type="InterPro" id="IPR012301">
    <property type="entry name" value="Malic_N_dom"/>
</dbReference>
<evidence type="ECO:0000313" key="14">
    <source>
        <dbReference type="EMBL" id="ACE91406.1"/>
    </source>
</evidence>
<dbReference type="InterPro" id="IPR015884">
    <property type="entry name" value="Malic_enzyme_CS"/>
</dbReference>
<evidence type="ECO:0000313" key="15">
    <source>
        <dbReference type="Proteomes" id="UP000008817"/>
    </source>
</evidence>
<comment type="subunit">
    <text evidence="5">Homooctamer.</text>
</comment>
<comment type="similarity">
    <text evidence="3">In the N-terminal section; belongs to the malic enzymes family.</text>
</comment>
<dbReference type="InterPro" id="IPR002505">
    <property type="entry name" value="PTA_PTB"/>
</dbReference>
<comment type="similarity">
    <text evidence="4">In the C-terminal section; belongs to the phosphate acetyltransferase and butyryltransferase family.</text>
</comment>
<name>B3PPX7_RHIE6</name>
<dbReference type="Pfam" id="PF00390">
    <property type="entry name" value="malic"/>
    <property type="match status" value="1"/>
</dbReference>
<feature type="binding site" evidence="11">
    <location>
        <begin position="89"/>
        <end position="96"/>
    </location>
    <ligand>
        <name>NADP(+)</name>
        <dbReference type="ChEBI" id="CHEBI:58349"/>
    </ligand>
</feature>
<dbReference type="GO" id="GO:0046872">
    <property type="term" value="F:metal ion binding"/>
    <property type="evidence" value="ECO:0007669"/>
    <property type="project" value="UniProtKB-KW"/>
</dbReference>
<dbReference type="eggNOG" id="COG0280">
    <property type="taxonomic scope" value="Bacteria"/>
</dbReference>
<comment type="cofactor">
    <cofactor evidence="1">
        <name>Mn(2+)</name>
        <dbReference type="ChEBI" id="CHEBI:29035"/>
    </cofactor>
</comment>
<feature type="binding site" evidence="11">
    <location>
        <position position="300"/>
    </location>
    <ligand>
        <name>a divalent metal cation</name>
        <dbReference type="ChEBI" id="CHEBI:60240"/>
    </ligand>
</feature>
<proteinExistence type="inferred from homology"/>
<dbReference type="FunFam" id="3.40.50.10380:FF:000003">
    <property type="entry name" value="NADP-dependent malic enzyme"/>
    <property type="match status" value="1"/>
</dbReference>
<keyword evidence="6 10" id="KW-0479">Metal-binding</keyword>
<dbReference type="Proteomes" id="UP000008817">
    <property type="component" value="Chromosome"/>
</dbReference>
<dbReference type="SUPFAM" id="SSF53659">
    <property type="entry name" value="Isocitrate/Isopropylmalate dehydrogenase-like"/>
    <property type="match status" value="1"/>
</dbReference>
<feature type="binding site" evidence="11">
    <location>
        <position position="175"/>
    </location>
    <ligand>
        <name>a divalent metal cation</name>
        <dbReference type="ChEBI" id="CHEBI:60240"/>
    </ligand>
</feature>
<dbReference type="InterPro" id="IPR036291">
    <property type="entry name" value="NAD(P)-bd_dom_sf"/>
</dbReference>
<dbReference type="PANTHER" id="PTHR43237:SF4">
    <property type="entry name" value="NADP-DEPENDENT MALIC ENZYME"/>
    <property type="match status" value="1"/>
</dbReference>
<evidence type="ECO:0000256" key="11">
    <source>
        <dbReference type="PIRSR" id="PIRSR036684-3"/>
    </source>
</evidence>
<dbReference type="PROSITE" id="PS00331">
    <property type="entry name" value="MALIC_ENZYMES"/>
    <property type="match status" value="1"/>
</dbReference>
<dbReference type="GO" id="GO:0004473">
    <property type="term" value="F:malate dehydrogenase (decarboxylating) (NADP+) activity"/>
    <property type="evidence" value="ECO:0007669"/>
    <property type="project" value="UniProtKB-EC"/>
</dbReference>
<dbReference type="EMBL" id="CP001074">
    <property type="protein sequence ID" value="ACE91406.1"/>
    <property type="molecule type" value="Genomic_DNA"/>
</dbReference>
<feature type="binding site" evidence="10">
    <location>
        <position position="149"/>
    </location>
    <ligand>
        <name>a divalent metal cation</name>
        <dbReference type="ChEBI" id="CHEBI:60240"/>
    </ligand>
</feature>
<evidence type="ECO:0000256" key="1">
    <source>
        <dbReference type="ARBA" id="ARBA00001936"/>
    </source>
</evidence>
<dbReference type="SUPFAM" id="SSF51735">
    <property type="entry name" value="NAD(P)-binding Rossmann-fold domains"/>
    <property type="match status" value="1"/>
</dbReference>
<evidence type="ECO:0000259" key="13">
    <source>
        <dbReference type="SMART" id="SM01274"/>
    </source>
</evidence>
<dbReference type="GO" id="GO:0006108">
    <property type="term" value="P:malate metabolic process"/>
    <property type="evidence" value="ECO:0007669"/>
    <property type="project" value="InterPro"/>
</dbReference>
<dbReference type="FunFam" id="3.40.50.720:FF:000095">
    <property type="entry name" value="NADP-dependent malic enzyme"/>
    <property type="match status" value="1"/>
</dbReference>
<dbReference type="InterPro" id="IPR042112">
    <property type="entry name" value="P_AcTrfase_dom2"/>
</dbReference>
<dbReference type="Pfam" id="PF03949">
    <property type="entry name" value="Malic_M"/>
    <property type="match status" value="1"/>
</dbReference>
<evidence type="ECO:0000256" key="10">
    <source>
        <dbReference type="PIRSR" id="PIRSR036684-2"/>
    </source>
</evidence>
<accession>B3PPX7</accession>
<organism evidence="14 15">
    <name type="scientific">Rhizobium etli (strain CIAT 652)</name>
    <dbReference type="NCBI Taxonomy" id="491916"/>
    <lineage>
        <taxon>Bacteria</taxon>
        <taxon>Pseudomonadati</taxon>
        <taxon>Pseudomonadota</taxon>
        <taxon>Alphaproteobacteria</taxon>
        <taxon>Hyphomicrobiales</taxon>
        <taxon>Rhizobiaceae</taxon>
        <taxon>Rhizobium/Agrobacterium group</taxon>
        <taxon>Rhizobium</taxon>
    </lineage>
</organism>
<keyword evidence="7 14" id="KW-0560">Oxidoreductase</keyword>
<dbReference type="InterPro" id="IPR012188">
    <property type="entry name" value="ME_PTA"/>
</dbReference>
<feature type="domain" description="Malic enzyme N-terminal" evidence="13">
    <location>
        <begin position="31"/>
        <end position="164"/>
    </location>
</feature>
<dbReference type="eggNOG" id="COG0281">
    <property type="taxonomic scope" value="Bacteria"/>
</dbReference>
<dbReference type="GO" id="GO:0051287">
    <property type="term" value="F:NAD binding"/>
    <property type="evidence" value="ECO:0007669"/>
    <property type="project" value="InterPro"/>
</dbReference>
<dbReference type="Pfam" id="PF01515">
    <property type="entry name" value="PTA_PTB"/>
    <property type="match status" value="1"/>
</dbReference>
<comment type="cofactor">
    <cofactor evidence="2">
        <name>Mg(2+)</name>
        <dbReference type="ChEBI" id="CHEBI:18420"/>
    </cofactor>
</comment>
<evidence type="ECO:0000259" key="12">
    <source>
        <dbReference type="SMART" id="SM00919"/>
    </source>
</evidence>
<dbReference type="PANTHER" id="PTHR43237">
    <property type="entry name" value="NADP-DEPENDENT MALIC ENZYME"/>
    <property type="match status" value="1"/>
</dbReference>
<dbReference type="EC" id="1.1.1.40" evidence="14"/>
<dbReference type="AlphaFoldDB" id="B3PPX7"/>
<evidence type="ECO:0000256" key="6">
    <source>
        <dbReference type="ARBA" id="ARBA00022723"/>
    </source>
</evidence>
<dbReference type="SMART" id="SM01274">
    <property type="entry name" value="malic"/>
    <property type="match status" value="1"/>
</dbReference>
<reference evidence="14 15" key="1">
    <citation type="submission" date="2008-04" db="EMBL/GenBank/DDBJ databases">
        <title>Genome diversity and DNA divergence of Rhizobium etli.</title>
        <authorList>
            <person name="Gonzalez V."/>
            <person name="Acosta J.L."/>
            <person name="Santamaria R.I."/>
            <person name="Bustos P."/>
            <person name="Hernandez-Gonzalez I.L."/>
            <person name="Fernandez J.L."/>
            <person name="Diaz R."/>
            <person name="Flores M."/>
            <person name="Mora J."/>
            <person name="Palacios R."/>
            <person name="Davila G."/>
        </authorList>
    </citation>
    <scope>NUCLEOTIDE SEQUENCE [LARGE SCALE GENOMIC DNA]</scope>
    <source>
        <strain evidence="14 15">CIAT 652</strain>
    </source>
</reference>
<evidence type="ECO:0000256" key="8">
    <source>
        <dbReference type="ARBA" id="ARBA00023268"/>
    </source>
</evidence>
<dbReference type="KEGG" id="rec:RHECIAT_CH0002453"/>
<evidence type="ECO:0000256" key="5">
    <source>
        <dbReference type="ARBA" id="ARBA00011823"/>
    </source>
</evidence>
<evidence type="ECO:0000256" key="2">
    <source>
        <dbReference type="ARBA" id="ARBA00001946"/>
    </source>
</evidence>
<dbReference type="InterPro" id="IPR046346">
    <property type="entry name" value="Aminoacid_DH-like_N_sf"/>
</dbReference>
<feature type="domain" description="Malic enzyme NAD-binding" evidence="12">
    <location>
        <begin position="176"/>
        <end position="413"/>
    </location>
</feature>
<evidence type="ECO:0000256" key="7">
    <source>
        <dbReference type="ARBA" id="ARBA00023002"/>
    </source>
</evidence>
<dbReference type="CDD" id="cd05311">
    <property type="entry name" value="NAD_bind_2_malic_enz"/>
    <property type="match status" value="1"/>
</dbReference>
<dbReference type="SMART" id="SM00919">
    <property type="entry name" value="Malic_M"/>
    <property type="match status" value="1"/>
</dbReference>
<dbReference type="GO" id="GO:0016746">
    <property type="term" value="F:acyltransferase activity"/>
    <property type="evidence" value="ECO:0007669"/>
    <property type="project" value="InterPro"/>
</dbReference>
<gene>
    <name evidence="14" type="primary">dme</name>
    <name evidence="14" type="ordered locus">RHECIAT_CH0002453</name>
</gene>
<keyword evidence="11" id="KW-0521">NADP</keyword>
<feature type="active site" description="Proton acceptor" evidence="9">
    <location>
        <position position="107"/>
    </location>
</feature>
<sequence>MDQQDKSKTDKNLTSGDLDEQALFFHRYPRPGKLEIQATKPLGNQRDLALAYSPGVAAPCLAIRDNPETAADYTSRANLVAVISNGTAVLGLGNIGPLASKPVMEGKAVLFKKFAGIDVFDIEIDAASVDQMVSTVSSLEPTFGGINLEDIKAPECFEVERRLREKMKIPVFHDDQHGTAIIVAAAILNGLELAGKSIENVKIVASGAGAAALACLNLLVTLGAKRENIWVHDLEGLVYEGRTELMDEWKAVYAQKSDTRTLAENIGGADVFLGLSAAGVLKPELLAQMADKPLIMALANPTPEIMPDLARAARPDAMICTGRSDFANQVNNVLCFPYIFRGALDCGAETINEEMKMAAVRAIAALAREEPSDVAARAYSGETPVFGPDYLIPSPFDPRLILRIAPAVAKAAEQSGVARRPIQDFDAYFDQLNRFVFRSGFVMKPIFTAAKAAERKRVIFSEGEDERVLRAAQVLLEEGLAKPILIGRPQVIETRLKRYGLRIRPLQDFEVINPEDDPRFREYVDLYFSLVGRRGVIPEAARTIVRTNTTVIGALALRRGEADALICGLEGRYEKHLRDVRQIIGKRPNVRDFSALSLMISQRGATFFTDTYVTFNPSAEEIAEATVMAAEEIRRFGITPRAALVSHSNFGSRESESATKMRNALQLVRDAAPDLEVDGEMHGESAITEALRKRVMPHTTLHDEANLLVFPNLDAANITLGVVKSMTDGLHVGPILLGAAMPAHILAPSVTSRGVVNMAALAVVEASQPA</sequence>
<keyword evidence="8" id="KW-0511">Multifunctional enzyme</keyword>
<dbReference type="Gene3D" id="3.40.50.10950">
    <property type="match status" value="1"/>
</dbReference>
<evidence type="ECO:0000256" key="3">
    <source>
        <dbReference type="ARBA" id="ARBA00007686"/>
    </source>
</evidence>
<dbReference type="SUPFAM" id="SSF53223">
    <property type="entry name" value="Aminoacid dehydrogenase-like, N-terminal domain"/>
    <property type="match status" value="1"/>
</dbReference>
<dbReference type="PIRSF" id="PIRSF036684">
    <property type="entry name" value="ME_PTA"/>
    <property type="match status" value="1"/>
</dbReference>
<dbReference type="InterPro" id="IPR045213">
    <property type="entry name" value="Malic_NAD-bd_bact_type"/>
</dbReference>
<dbReference type="InterPro" id="IPR042113">
    <property type="entry name" value="P_AcTrfase_dom1"/>
</dbReference>
<dbReference type="HOGENOM" id="CLU_012366_0_0_5"/>
<protein>
    <submittedName>
        <fullName evidence="14">Malate dehydrogenase (Oxaloacetate decarboxylating) (NADP+) protein</fullName>
        <ecNumber evidence="14">1.1.1.40</ecNumber>
    </submittedName>
</protein>
<dbReference type="InterPro" id="IPR037062">
    <property type="entry name" value="Malic_N_dom_sf"/>
</dbReference>
<dbReference type="Gene3D" id="3.40.50.720">
    <property type="entry name" value="NAD(P)-binding Rossmann-like Domain"/>
    <property type="match status" value="1"/>
</dbReference>
<dbReference type="Gene3D" id="3.40.50.10750">
    <property type="entry name" value="Isocitrate/Isopropylmalate dehydrogenase-like"/>
    <property type="match status" value="1"/>
</dbReference>
<dbReference type="InterPro" id="IPR051674">
    <property type="entry name" value="Malate_Decarboxylase"/>
</dbReference>